<dbReference type="PROSITE" id="PS50102">
    <property type="entry name" value="RRM"/>
    <property type="match status" value="1"/>
</dbReference>
<dbReference type="SUPFAM" id="SSF118290">
    <property type="entry name" value="WRKY DNA-binding domain"/>
    <property type="match status" value="2"/>
</dbReference>
<keyword evidence="8" id="KW-0238">DNA-binding</keyword>
<dbReference type="PROSITE" id="PS50811">
    <property type="entry name" value="WRKY"/>
    <property type="match status" value="2"/>
</dbReference>
<dbReference type="AlphaFoldDB" id="A0AAV8PS12"/>
<evidence type="ECO:0000256" key="13">
    <source>
        <dbReference type="SAM" id="MobiDB-lite"/>
    </source>
</evidence>
<evidence type="ECO:0000259" key="16">
    <source>
        <dbReference type="PROSITE" id="PS50811"/>
    </source>
</evidence>
<feature type="domain" description="C3H1-type" evidence="15">
    <location>
        <begin position="512"/>
        <end position="539"/>
    </location>
</feature>
<feature type="region of interest" description="Disordered" evidence="13">
    <location>
        <begin position="154"/>
        <end position="216"/>
    </location>
</feature>
<dbReference type="SUPFAM" id="SSF54928">
    <property type="entry name" value="RNA-binding domain, RBD"/>
    <property type="match status" value="1"/>
</dbReference>
<dbReference type="GO" id="GO:0003700">
    <property type="term" value="F:DNA-binding transcription factor activity"/>
    <property type="evidence" value="ECO:0007669"/>
    <property type="project" value="InterPro"/>
</dbReference>
<dbReference type="InterPro" id="IPR025605">
    <property type="entry name" value="OST-HTH/LOTUS_dom"/>
</dbReference>
<comment type="subcellular location">
    <subcellularLocation>
        <location evidence="1">Nucleus</location>
    </subcellularLocation>
</comment>
<evidence type="ECO:0000313" key="18">
    <source>
        <dbReference type="Proteomes" id="UP001222027"/>
    </source>
</evidence>
<dbReference type="GO" id="GO:0043565">
    <property type="term" value="F:sequence-specific DNA binding"/>
    <property type="evidence" value="ECO:0007669"/>
    <property type="project" value="InterPro"/>
</dbReference>
<dbReference type="Gene3D" id="3.30.70.330">
    <property type="match status" value="1"/>
</dbReference>
<sequence>MQSQNQSQGQNLVASENESTLSEYVLNSAIEVTDSRVCRPAEAASGELQLTKCSVQNTRMFQSDPSEPISSSMLEEAAEDGYNWRKYGQKHVKGSEYPRSYYKCTHPNCEMKKQMECSHDGQITGIIYKGHHDHPKPQSRCRLAAGTMLISHEEEKTDKLSSLMSVEDESTNAPDHTYHQIDPNSINESPETGGGQSNDCDEVAGGGHLESKRRKLESANNDAALIGKTNHEPLKGNPNPRSYYKCTNAGYPVRKHVQRASHDPKAVIMTYYGKHNHDVPAAKTISHEAYASVVTDGDGSVSIHASAALTVGVSKLISMPYFGSRNLEMEVADCTNIVINRIQKLEPENAMKLIGYLLLKHTDQEIIEFAFGSDSQILSLVDQAKAYLPLLQKSNIACPMQHLDDQKLHYMSFYPTVSLPFSSPSSFSIPAPLSDPHQQSYQMPISQNLDFPPSSYTDLIGGLYNQAEELSLVDHLHPSCPDYLRNKCFSEVAFDRGLSSRINMRLHPGWLESPPRACHYYSKGYCKNGINCRFFHGQTNLDGFSETHNPSLNEVGKEDQVSAPGSFAKLELEIIELLKSKRGAPISLASLPTMYLERYGKMLQADGYLTESQRHGNVGFSLTKLLNQLNNSIQLIDRPHGQHSVILAEDACKYMEYRSDRIDQGPLIASSHQIYLTFPAESTFTREDVFNYFNQYGPVHDVRIPRQEKRMFGFVSFLYPETVKNILAKGHPHYISGTRVLVKPYKEKTKLTDKKYAEKMGYPDYFPSQLFAVDQNTELIFGISKSTGSLQRKLSKDHDLAIELERRHLFELQLTPKQPTQQSCFRFGMEELKVSEDDFDYHSTAIKSGPRNDCIPKQTYTNCNDINSDHIELPESPFASPRLGSSISTVT</sequence>
<dbReference type="SUPFAM" id="SSF90229">
    <property type="entry name" value="CCCH zinc finger"/>
    <property type="match status" value="1"/>
</dbReference>
<dbReference type="PANTHER" id="PTHR24009">
    <property type="entry name" value="RNA-BINDING (RRM/RBD/RNP MOTIFS)"/>
    <property type="match status" value="1"/>
</dbReference>
<dbReference type="InterPro" id="IPR035979">
    <property type="entry name" value="RBD_domain_sf"/>
</dbReference>
<dbReference type="Pfam" id="PF12872">
    <property type="entry name" value="OST-HTH"/>
    <property type="match status" value="1"/>
</dbReference>
<dbReference type="EMBL" id="JAQQAF010000009">
    <property type="protein sequence ID" value="KAJ8460550.1"/>
    <property type="molecule type" value="Genomic_DNA"/>
</dbReference>
<keyword evidence="9" id="KW-0804">Transcription</keyword>
<evidence type="ECO:0000256" key="7">
    <source>
        <dbReference type="ARBA" id="ARBA00023015"/>
    </source>
</evidence>
<evidence type="ECO:0000256" key="2">
    <source>
        <dbReference type="ARBA" id="ARBA00022723"/>
    </source>
</evidence>
<keyword evidence="18" id="KW-1185">Reference proteome</keyword>
<evidence type="ECO:0000256" key="6">
    <source>
        <dbReference type="ARBA" id="ARBA00022884"/>
    </source>
</evidence>
<dbReference type="Pfam" id="PF00076">
    <property type="entry name" value="RRM_1"/>
    <property type="match status" value="1"/>
</dbReference>
<keyword evidence="6 11" id="KW-0694">RNA-binding</keyword>
<dbReference type="PANTHER" id="PTHR24009:SF0">
    <property type="entry name" value="ZINC FINGER CCCH DOMAIN-CONTAINING PROTEIN 18"/>
    <property type="match status" value="1"/>
</dbReference>
<evidence type="ECO:0000313" key="17">
    <source>
        <dbReference type="EMBL" id="KAJ8460550.1"/>
    </source>
</evidence>
<comment type="caution">
    <text evidence="17">The sequence shown here is derived from an EMBL/GenBank/DDBJ whole genome shotgun (WGS) entry which is preliminary data.</text>
</comment>
<dbReference type="FunFam" id="2.20.25.80:FF:000006">
    <property type="entry name" value="WRKY transcription factor"/>
    <property type="match status" value="1"/>
</dbReference>
<dbReference type="InterPro" id="IPR036576">
    <property type="entry name" value="WRKY_dom_sf"/>
</dbReference>
<keyword evidence="10" id="KW-0539">Nucleus</keyword>
<dbReference type="FunFam" id="3.30.70.330:FF:000678">
    <property type="entry name" value="zinc finger CCCH domain-containing protein 53-like isoform X2"/>
    <property type="match status" value="1"/>
</dbReference>
<dbReference type="SMART" id="SM00774">
    <property type="entry name" value="WRKY"/>
    <property type="match status" value="2"/>
</dbReference>
<evidence type="ECO:0000256" key="1">
    <source>
        <dbReference type="ARBA" id="ARBA00004123"/>
    </source>
</evidence>
<protein>
    <submittedName>
        <fullName evidence="17">Uncharacterized protein</fullName>
    </submittedName>
</protein>
<keyword evidence="4 12" id="KW-0863">Zinc-finger</keyword>
<dbReference type="Pfam" id="PF23182">
    <property type="entry name" value="PABC_AtC3H46"/>
    <property type="match status" value="1"/>
</dbReference>
<organism evidence="17 18">
    <name type="scientific">Ensete ventricosum</name>
    <name type="common">Abyssinian banana</name>
    <name type="synonym">Musa ensete</name>
    <dbReference type="NCBI Taxonomy" id="4639"/>
    <lineage>
        <taxon>Eukaryota</taxon>
        <taxon>Viridiplantae</taxon>
        <taxon>Streptophyta</taxon>
        <taxon>Embryophyta</taxon>
        <taxon>Tracheophyta</taxon>
        <taxon>Spermatophyta</taxon>
        <taxon>Magnoliopsida</taxon>
        <taxon>Liliopsida</taxon>
        <taxon>Zingiberales</taxon>
        <taxon>Musaceae</taxon>
        <taxon>Ensete</taxon>
    </lineage>
</organism>
<keyword evidence="5 12" id="KW-0862">Zinc</keyword>
<evidence type="ECO:0000259" key="14">
    <source>
        <dbReference type="PROSITE" id="PS50102"/>
    </source>
</evidence>
<reference evidence="17 18" key="1">
    <citation type="submission" date="2022-12" db="EMBL/GenBank/DDBJ databases">
        <title>Chromosome-scale assembly of the Ensete ventricosum genome.</title>
        <authorList>
            <person name="Dussert Y."/>
            <person name="Stocks J."/>
            <person name="Wendawek A."/>
            <person name="Woldeyes F."/>
            <person name="Nichols R.A."/>
            <person name="Borrell J.S."/>
        </authorList>
    </citation>
    <scope>NUCLEOTIDE SEQUENCE [LARGE SCALE GENOMIC DNA]</scope>
    <source>
        <strain evidence="18">cv. Maze</strain>
        <tissue evidence="17">Seeds</tissue>
    </source>
</reference>
<dbReference type="Pfam" id="PF00642">
    <property type="entry name" value="zf-CCCH"/>
    <property type="match status" value="1"/>
</dbReference>
<feature type="domain" description="WRKY" evidence="16">
    <location>
        <begin position="215"/>
        <end position="280"/>
    </location>
</feature>
<dbReference type="InterPro" id="IPR000571">
    <property type="entry name" value="Znf_CCCH"/>
</dbReference>
<feature type="domain" description="WRKY" evidence="16">
    <location>
        <begin position="73"/>
        <end position="137"/>
    </location>
</feature>
<evidence type="ECO:0000259" key="15">
    <source>
        <dbReference type="PROSITE" id="PS50103"/>
    </source>
</evidence>
<dbReference type="PROSITE" id="PS50103">
    <property type="entry name" value="ZF_C3H1"/>
    <property type="match status" value="1"/>
</dbReference>
<evidence type="ECO:0000256" key="3">
    <source>
        <dbReference type="ARBA" id="ARBA00022737"/>
    </source>
</evidence>
<proteinExistence type="predicted"/>
<dbReference type="SMART" id="SM00360">
    <property type="entry name" value="RRM"/>
    <property type="match status" value="1"/>
</dbReference>
<dbReference type="Gene3D" id="2.20.25.80">
    <property type="entry name" value="WRKY domain"/>
    <property type="match status" value="2"/>
</dbReference>
<evidence type="ECO:0000256" key="9">
    <source>
        <dbReference type="ARBA" id="ARBA00023163"/>
    </source>
</evidence>
<dbReference type="InterPro" id="IPR003657">
    <property type="entry name" value="WRKY_dom"/>
</dbReference>
<evidence type="ECO:0000256" key="11">
    <source>
        <dbReference type="PROSITE-ProRule" id="PRU00176"/>
    </source>
</evidence>
<keyword evidence="7" id="KW-0805">Transcription regulation</keyword>
<dbReference type="GO" id="GO:0008270">
    <property type="term" value="F:zinc ion binding"/>
    <property type="evidence" value="ECO:0007669"/>
    <property type="project" value="UniProtKB-KW"/>
</dbReference>
<evidence type="ECO:0000256" key="10">
    <source>
        <dbReference type="ARBA" id="ARBA00023242"/>
    </source>
</evidence>
<dbReference type="InterPro" id="IPR036855">
    <property type="entry name" value="Znf_CCCH_sf"/>
</dbReference>
<gene>
    <name evidence="17" type="ORF">OPV22_033476</name>
</gene>
<name>A0AAV8PS12_ENSVE</name>
<feature type="domain" description="RRM" evidence="14">
    <location>
        <begin position="672"/>
        <end position="747"/>
    </location>
</feature>
<dbReference type="Pfam" id="PF03106">
    <property type="entry name" value="WRKY"/>
    <property type="match status" value="2"/>
</dbReference>
<dbReference type="GO" id="GO:0005634">
    <property type="term" value="C:nucleus"/>
    <property type="evidence" value="ECO:0007669"/>
    <property type="project" value="UniProtKB-SubCell"/>
</dbReference>
<dbReference type="InterPro" id="IPR012677">
    <property type="entry name" value="Nucleotide-bd_a/b_plait_sf"/>
</dbReference>
<evidence type="ECO:0000256" key="12">
    <source>
        <dbReference type="PROSITE-ProRule" id="PRU00723"/>
    </source>
</evidence>
<dbReference type="Proteomes" id="UP001222027">
    <property type="component" value="Unassembled WGS sequence"/>
</dbReference>
<evidence type="ECO:0000256" key="5">
    <source>
        <dbReference type="ARBA" id="ARBA00022833"/>
    </source>
</evidence>
<accession>A0AAV8PS12</accession>
<keyword evidence="3" id="KW-0677">Repeat</keyword>
<keyword evidence="2 12" id="KW-0479">Metal-binding</keyword>
<dbReference type="GO" id="GO:0003723">
    <property type="term" value="F:RNA binding"/>
    <property type="evidence" value="ECO:0007669"/>
    <property type="project" value="UniProtKB-UniRule"/>
</dbReference>
<feature type="zinc finger region" description="C3H1-type" evidence="12">
    <location>
        <begin position="512"/>
        <end position="539"/>
    </location>
</feature>
<dbReference type="InterPro" id="IPR000504">
    <property type="entry name" value="RRM_dom"/>
</dbReference>
<evidence type="ECO:0000256" key="4">
    <source>
        <dbReference type="ARBA" id="ARBA00022771"/>
    </source>
</evidence>
<dbReference type="InterPro" id="IPR056276">
    <property type="entry name" value="AtC3H46-like_PABC-like"/>
</dbReference>
<evidence type="ECO:0000256" key="8">
    <source>
        <dbReference type="ARBA" id="ARBA00023125"/>
    </source>
</evidence>